<gene>
    <name evidence="3" type="ORF">PV327_005122</name>
</gene>
<evidence type="ECO:0000259" key="2">
    <source>
        <dbReference type="PROSITE" id="PS50157"/>
    </source>
</evidence>
<dbReference type="EMBL" id="JAQQBR010000003">
    <property type="protein sequence ID" value="KAK0179364.1"/>
    <property type="molecule type" value="Genomic_DNA"/>
</dbReference>
<evidence type="ECO:0000256" key="1">
    <source>
        <dbReference type="PROSITE-ProRule" id="PRU00042"/>
    </source>
</evidence>
<organism evidence="3 4">
    <name type="scientific">Microctonus hyperodae</name>
    <name type="common">Parasitoid wasp</name>
    <dbReference type="NCBI Taxonomy" id="165561"/>
    <lineage>
        <taxon>Eukaryota</taxon>
        <taxon>Metazoa</taxon>
        <taxon>Ecdysozoa</taxon>
        <taxon>Arthropoda</taxon>
        <taxon>Hexapoda</taxon>
        <taxon>Insecta</taxon>
        <taxon>Pterygota</taxon>
        <taxon>Neoptera</taxon>
        <taxon>Endopterygota</taxon>
        <taxon>Hymenoptera</taxon>
        <taxon>Apocrita</taxon>
        <taxon>Ichneumonoidea</taxon>
        <taxon>Braconidae</taxon>
        <taxon>Euphorinae</taxon>
        <taxon>Microctonus</taxon>
    </lineage>
</organism>
<dbReference type="GO" id="GO:0008270">
    <property type="term" value="F:zinc ion binding"/>
    <property type="evidence" value="ECO:0007669"/>
    <property type="project" value="UniProtKB-KW"/>
</dbReference>
<keyword evidence="1" id="KW-0863">Zinc-finger</keyword>
<dbReference type="SMART" id="SM00355">
    <property type="entry name" value="ZnF_C2H2"/>
    <property type="match status" value="2"/>
</dbReference>
<dbReference type="SUPFAM" id="SSF57667">
    <property type="entry name" value="beta-beta-alpha zinc fingers"/>
    <property type="match status" value="1"/>
</dbReference>
<keyword evidence="1" id="KW-0479">Metal-binding</keyword>
<dbReference type="PROSITE" id="PS50157">
    <property type="entry name" value="ZINC_FINGER_C2H2_2"/>
    <property type="match status" value="2"/>
</dbReference>
<sequence>MMVDLVGNIRMVVVADDEHDRLEDPVDTASISHHHHQNHQYNDSRVVIKVEDDDEENSSVMIKTTEASTAAPMIKSLSTLGVKLNQYNSTYSSRGELLRDHHREYGFDCPLCSKKFIGIVDMRAHLDRHYPRDSPICPVSSCQKIFSHPNSVRNHMRLKHSVQWDKIKALRWTYV</sequence>
<reference evidence="3" key="2">
    <citation type="submission" date="2023-03" db="EMBL/GenBank/DDBJ databases">
        <authorList>
            <person name="Inwood S.N."/>
            <person name="Skelly J.G."/>
            <person name="Guhlin J."/>
            <person name="Harrop T.W.R."/>
            <person name="Goldson S.G."/>
            <person name="Dearden P.K."/>
        </authorList>
    </citation>
    <scope>NUCLEOTIDE SEQUENCE</scope>
    <source>
        <strain evidence="3">Lincoln</strain>
        <tissue evidence="3">Whole body</tissue>
    </source>
</reference>
<comment type="caution">
    <text evidence="3">The sequence shown here is derived from an EMBL/GenBank/DDBJ whole genome shotgun (WGS) entry which is preliminary data.</text>
</comment>
<accession>A0AA39KZD3</accession>
<evidence type="ECO:0000313" key="4">
    <source>
        <dbReference type="Proteomes" id="UP001168972"/>
    </source>
</evidence>
<proteinExistence type="predicted"/>
<protein>
    <recommendedName>
        <fullName evidence="2">C2H2-type domain-containing protein</fullName>
    </recommendedName>
</protein>
<keyword evidence="1" id="KW-0862">Zinc</keyword>
<reference evidence="3" key="1">
    <citation type="journal article" date="2023" name="bioRxiv">
        <title>Scaffold-level genome assemblies of two parasitoid biocontrol wasps reveal the parthenogenesis mechanism and an associated novel virus.</title>
        <authorList>
            <person name="Inwood S."/>
            <person name="Skelly J."/>
            <person name="Guhlin J."/>
            <person name="Harrop T."/>
            <person name="Goldson S."/>
            <person name="Dearden P."/>
        </authorList>
    </citation>
    <scope>NUCLEOTIDE SEQUENCE</scope>
    <source>
        <strain evidence="3">Lincoln</strain>
        <tissue evidence="3">Whole body</tissue>
    </source>
</reference>
<dbReference type="AlphaFoldDB" id="A0AA39KZD3"/>
<dbReference type="InterPro" id="IPR013087">
    <property type="entry name" value="Znf_C2H2_type"/>
</dbReference>
<evidence type="ECO:0000313" key="3">
    <source>
        <dbReference type="EMBL" id="KAK0179364.1"/>
    </source>
</evidence>
<feature type="domain" description="C2H2-type" evidence="2">
    <location>
        <begin position="107"/>
        <end position="134"/>
    </location>
</feature>
<keyword evidence="4" id="KW-1185">Reference proteome</keyword>
<dbReference type="Proteomes" id="UP001168972">
    <property type="component" value="Unassembled WGS sequence"/>
</dbReference>
<name>A0AA39KZD3_MICHY</name>
<feature type="domain" description="C2H2-type" evidence="2">
    <location>
        <begin position="135"/>
        <end position="165"/>
    </location>
</feature>
<dbReference type="PROSITE" id="PS00028">
    <property type="entry name" value="ZINC_FINGER_C2H2_1"/>
    <property type="match status" value="2"/>
</dbReference>
<dbReference type="Gene3D" id="3.30.160.60">
    <property type="entry name" value="Classic Zinc Finger"/>
    <property type="match status" value="1"/>
</dbReference>
<dbReference type="InterPro" id="IPR036236">
    <property type="entry name" value="Znf_C2H2_sf"/>
</dbReference>